<accession>A0A7S4Q6I4</accession>
<protein>
    <submittedName>
        <fullName evidence="2">Uncharacterized protein</fullName>
    </submittedName>
</protein>
<feature type="region of interest" description="Disordered" evidence="1">
    <location>
        <begin position="79"/>
        <end position="122"/>
    </location>
</feature>
<evidence type="ECO:0000256" key="1">
    <source>
        <dbReference type="SAM" id="MobiDB-lite"/>
    </source>
</evidence>
<gene>
    <name evidence="2" type="ORF">AMON00008_LOCUS12937</name>
</gene>
<dbReference type="EMBL" id="HBNR01019512">
    <property type="protein sequence ID" value="CAE4573318.1"/>
    <property type="molecule type" value="Transcribed_RNA"/>
</dbReference>
<sequence>MLRRGGRRRPPASELVLHGTTLCSLGGRAQADGHASRRRFPTRTAARAEGCGRRGRRREHAAAGARAVLPAACLARMAARRKSTLQVSRTSSRPPPQEGTRSRVRAARSLCEYSTGPVAPPE</sequence>
<name>A0A7S4Q6I4_9DINO</name>
<reference evidence="2" key="1">
    <citation type="submission" date="2021-01" db="EMBL/GenBank/DDBJ databases">
        <authorList>
            <person name="Corre E."/>
            <person name="Pelletier E."/>
            <person name="Niang G."/>
            <person name="Scheremetjew M."/>
            <person name="Finn R."/>
            <person name="Kale V."/>
            <person name="Holt S."/>
            <person name="Cochrane G."/>
            <person name="Meng A."/>
            <person name="Brown T."/>
            <person name="Cohen L."/>
        </authorList>
    </citation>
    <scope>NUCLEOTIDE SEQUENCE</scope>
    <source>
        <strain evidence="2">CCMP3105</strain>
    </source>
</reference>
<proteinExistence type="predicted"/>
<organism evidence="2">
    <name type="scientific">Alexandrium monilatum</name>
    <dbReference type="NCBI Taxonomy" id="311494"/>
    <lineage>
        <taxon>Eukaryota</taxon>
        <taxon>Sar</taxon>
        <taxon>Alveolata</taxon>
        <taxon>Dinophyceae</taxon>
        <taxon>Gonyaulacales</taxon>
        <taxon>Pyrocystaceae</taxon>
        <taxon>Alexandrium</taxon>
    </lineage>
</organism>
<evidence type="ECO:0000313" key="2">
    <source>
        <dbReference type="EMBL" id="CAE4573318.1"/>
    </source>
</evidence>
<dbReference type="AlphaFoldDB" id="A0A7S4Q6I4"/>
<feature type="region of interest" description="Disordered" evidence="1">
    <location>
        <begin position="25"/>
        <end position="64"/>
    </location>
</feature>